<organism evidence="2 3">
    <name type="scientific">Saccharomycopsis crataegensis</name>
    <dbReference type="NCBI Taxonomy" id="43959"/>
    <lineage>
        <taxon>Eukaryota</taxon>
        <taxon>Fungi</taxon>
        <taxon>Dikarya</taxon>
        <taxon>Ascomycota</taxon>
        <taxon>Saccharomycotina</taxon>
        <taxon>Saccharomycetes</taxon>
        <taxon>Saccharomycopsidaceae</taxon>
        <taxon>Saccharomycopsis</taxon>
    </lineage>
</organism>
<name>A0AAV5QNS9_9ASCO</name>
<comment type="caution">
    <text evidence="2">The sequence shown here is derived from an EMBL/GenBank/DDBJ whole genome shotgun (WGS) entry which is preliminary data.</text>
</comment>
<keyword evidence="1" id="KW-0732">Signal</keyword>
<feature type="signal peptide" evidence="1">
    <location>
        <begin position="1"/>
        <end position="20"/>
    </location>
</feature>
<dbReference type="EMBL" id="BTFZ01000011">
    <property type="protein sequence ID" value="GMM35975.1"/>
    <property type="molecule type" value="Genomic_DNA"/>
</dbReference>
<protein>
    <submittedName>
        <fullName evidence="2">Uncharacterized protein</fullName>
    </submittedName>
</protein>
<evidence type="ECO:0000256" key="1">
    <source>
        <dbReference type="SAM" id="SignalP"/>
    </source>
</evidence>
<gene>
    <name evidence="2" type="ORF">DASC09_033000</name>
</gene>
<sequence>MRKITSLYILWVLLIKLSDGAAIAPTVATSANTGESSTFFWKAINGLGSSVILYSSYLIGKNKYEEEKKDSVVYTSSTTTMTIKPTATRVYEAIHTFQGGYLAGGVPVRINGAPIEPQPIPAGQVFTTTLFPAQQEQSQEASLSESYVPLTIQLPKQVSADQNSYNLPSNITIDIACPLVRHTGSIHPICNGSPLESASEFFPLQTYAPVYRSMDMISSDTSPSVNSSKPAMDAVINDNAGYYNNTLGIQNAQVIVETVVVPETPTTIERAAAAEAPVVVTIDAMGNQIYAATPQPVIVTQPAVATQPVIISYVTAAAPEPIQQQQVPVAQVQAGSQTQGQVIIVETVAAPAAVQQYTYVQQANSPAAPETHMATPMVVTVSQQAQPPAQAEGQSSEPQYQVVVTSSYPVAPATQPIYTQPEVIQVAGTSLEAGYPSAAAPAVSSPHVVAVPKVVASSPISYTPGTSQVVYQSQPLQNQYQVSGSSPGAGASGSVQYVSPNSVPQVATSVTY</sequence>
<feature type="chain" id="PRO_5043842843" evidence="1">
    <location>
        <begin position="21"/>
        <end position="512"/>
    </location>
</feature>
<reference evidence="2 3" key="1">
    <citation type="journal article" date="2023" name="Elife">
        <title>Identification of key yeast species and microbe-microbe interactions impacting larval growth of Drosophila in the wild.</title>
        <authorList>
            <person name="Mure A."/>
            <person name="Sugiura Y."/>
            <person name="Maeda R."/>
            <person name="Honda K."/>
            <person name="Sakurai N."/>
            <person name="Takahashi Y."/>
            <person name="Watada M."/>
            <person name="Katoh T."/>
            <person name="Gotoh A."/>
            <person name="Gotoh Y."/>
            <person name="Taniguchi I."/>
            <person name="Nakamura K."/>
            <person name="Hayashi T."/>
            <person name="Katayama T."/>
            <person name="Uemura T."/>
            <person name="Hattori Y."/>
        </authorList>
    </citation>
    <scope>NUCLEOTIDE SEQUENCE [LARGE SCALE GENOMIC DNA]</scope>
    <source>
        <strain evidence="2 3">SC-9</strain>
    </source>
</reference>
<dbReference type="Proteomes" id="UP001360560">
    <property type="component" value="Unassembled WGS sequence"/>
</dbReference>
<keyword evidence="3" id="KW-1185">Reference proteome</keyword>
<accession>A0AAV5QNS9</accession>
<evidence type="ECO:0000313" key="3">
    <source>
        <dbReference type="Proteomes" id="UP001360560"/>
    </source>
</evidence>
<dbReference type="AlphaFoldDB" id="A0AAV5QNS9"/>
<dbReference type="RefSeq" id="XP_064852971.1">
    <property type="nucleotide sequence ID" value="XM_064996899.1"/>
</dbReference>
<proteinExistence type="predicted"/>
<dbReference type="GeneID" id="90073950"/>
<evidence type="ECO:0000313" key="2">
    <source>
        <dbReference type="EMBL" id="GMM35975.1"/>
    </source>
</evidence>